<keyword evidence="1" id="KW-0812">Transmembrane</keyword>
<reference evidence="2 5" key="2">
    <citation type="submission" date="2018-07" db="EMBL/GenBank/DDBJ databases">
        <title>Genome sequences of Haloplanus sp. CBA1113.</title>
        <authorList>
            <person name="Kim Y.B."/>
            <person name="Roh S.W."/>
        </authorList>
    </citation>
    <scope>NUCLEOTIDE SEQUENCE [LARGE SCALE GENOMIC DNA]</scope>
    <source>
        <strain evidence="2 5">CBA1113</strain>
    </source>
</reference>
<proteinExistence type="predicted"/>
<dbReference type="EMBL" id="CP031150">
    <property type="protein sequence ID" value="AXG05124.1"/>
    <property type="molecule type" value="Genomic_DNA"/>
</dbReference>
<reference evidence="3 4" key="1">
    <citation type="submission" date="2018-07" db="EMBL/GenBank/DDBJ databases">
        <title>Genome sequences of Haloplanus sp. CBA1112.</title>
        <authorList>
            <person name="Kim Y.B."/>
            <person name="Roh S.W."/>
        </authorList>
    </citation>
    <scope>NUCLEOTIDE SEQUENCE [LARGE SCALE GENOMIC DNA]</scope>
    <source>
        <strain evidence="3 4">CBA1112</strain>
    </source>
</reference>
<name>A0A345EHC5_9EURY</name>
<dbReference type="Proteomes" id="UP000252985">
    <property type="component" value="Chromosome"/>
</dbReference>
<evidence type="ECO:0000313" key="3">
    <source>
        <dbReference type="EMBL" id="AXG11597.1"/>
    </source>
</evidence>
<protein>
    <submittedName>
        <fullName evidence="3">Uncharacterized protein</fullName>
    </submittedName>
</protein>
<dbReference type="KEGG" id="haq:DU484_18005"/>
<feature type="transmembrane region" description="Helical" evidence="1">
    <location>
        <begin position="37"/>
        <end position="59"/>
    </location>
</feature>
<dbReference type="Proteomes" id="UP000253273">
    <property type="component" value="Chromosome"/>
</dbReference>
<organism evidence="3 4">
    <name type="scientific">Haloplanus rubicundus</name>
    <dbReference type="NCBI Taxonomy" id="1547898"/>
    <lineage>
        <taxon>Archaea</taxon>
        <taxon>Methanobacteriati</taxon>
        <taxon>Methanobacteriota</taxon>
        <taxon>Stenosarchaea group</taxon>
        <taxon>Halobacteria</taxon>
        <taxon>Halobacteriales</taxon>
        <taxon>Haloferacaceae</taxon>
        <taxon>Haloplanus</taxon>
    </lineage>
</organism>
<keyword evidence="5" id="KW-1185">Reference proteome</keyword>
<dbReference type="EMBL" id="CP031148">
    <property type="protein sequence ID" value="AXG11597.1"/>
    <property type="molecule type" value="Genomic_DNA"/>
</dbReference>
<evidence type="ECO:0000256" key="1">
    <source>
        <dbReference type="SAM" id="Phobius"/>
    </source>
</evidence>
<sequence>MTARVDWFRLGGVANVALGVALPVGLLGWGGGAGGTLLLVATTVGGCSLAAMGVDLAVYAGSHIYERPFDARESE</sequence>
<evidence type="ECO:0000313" key="4">
    <source>
        <dbReference type="Proteomes" id="UP000252985"/>
    </source>
</evidence>
<gene>
    <name evidence="3" type="ORF">DU484_18005</name>
    <name evidence="2" type="ORF">DU500_01040</name>
</gene>
<keyword evidence="1" id="KW-1133">Transmembrane helix</keyword>
<evidence type="ECO:0000313" key="2">
    <source>
        <dbReference type="EMBL" id="AXG05124.1"/>
    </source>
</evidence>
<feature type="transmembrane region" description="Helical" evidence="1">
    <location>
        <begin position="12"/>
        <end position="31"/>
    </location>
</feature>
<evidence type="ECO:0000313" key="5">
    <source>
        <dbReference type="Proteomes" id="UP000253273"/>
    </source>
</evidence>
<accession>A0A345EHC5</accession>
<keyword evidence="1" id="KW-0472">Membrane</keyword>
<accession>A0A345DYV2</accession>
<dbReference type="AlphaFoldDB" id="A0A345EHC5"/>
<dbReference type="KEGG" id="haj:DU500_01040"/>
<dbReference type="InterPro" id="IPR058307">
    <property type="entry name" value="DUF7994"/>
</dbReference>
<dbReference type="Pfam" id="PF25957">
    <property type="entry name" value="DUF7994"/>
    <property type="match status" value="1"/>
</dbReference>